<protein>
    <submittedName>
        <fullName evidence="1">Uncharacterized protein</fullName>
    </submittedName>
</protein>
<evidence type="ECO:0000313" key="1">
    <source>
        <dbReference type="EMBL" id="KAJ8963162.1"/>
    </source>
</evidence>
<name>A0AAV8ZHU5_9CUCU</name>
<dbReference type="Proteomes" id="UP001162162">
    <property type="component" value="Unassembled WGS sequence"/>
</dbReference>
<gene>
    <name evidence="1" type="ORF">NQ318_018627</name>
</gene>
<reference evidence="1" key="1">
    <citation type="journal article" date="2023" name="Insect Mol. Biol.">
        <title>Genome sequencing provides insights into the evolution of gene families encoding plant cell wall-degrading enzymes in longhorned beetles.</title>
        <authorList>
            <person name="Shin N.R."/>
            <person name="Okamura Y."/>
            <person name="Kirsch R."/>
            <person name="Pauchet Y."/>
        </authorList>
    </citation>
    <scope>NUCLEOTIDE SEQUENCE</scope>
    <source>
        <strain evidence="1">AMC_N1</strain>
    </source>
</reference>
<dbReference type="EMBL" id="JAPWTK010000001">
    <property type="protein sequence ID" value="KAJ8963162.1"/>
    <property type="molecule type" value="Genomic_DNA"/>
</dbReference>
<dbReference type="AlphaFoldDB" id="A0AAV8ZHU5"/>
<organism evidence="1 2">
    <name type="scientific">Aromia moschata</name>
    <dbReference type="NCBI Taxonomy" id="1265417"/>
    <lineage>
        <taxon>Eukaryota</taxon>
        <taxon>Metazoa</taxon>
        <taxon>Ecdysozoa</taxon>
        <taxon>Arthropoda</taxon>
        <taxon>Hexapoda</taxon>
        <taxon>Insecta</taxon>
        <taxon>Pterygota</taxon>
        <taxon>Neoptera</taxon>
        <taxon>Endopterygota</taxon>
        <taxon>Coleoptera</taxon>
        <taxon>Polyphaga</taxon>
        <taxon>Cucujiformia</taxon>
        <taxon>Chrysomeloidea</taxon>
        <taxon>Cerambycidae</taxon>
        <taxon>Cerambycinae</taxon>
        <taxon>Callichromatini</taxon>
        <taxon>Aromia</taxon>
    </lineage>
</organism>
<accession>A0AAV8ZHU5</accession>
<evidence type="ECO:0000313" key="2">
    <source>
        <dbReference type="Proteomes" id="UP001162162"/>
    </source>
</evidence>
<proteinExistence type="predicted"/>
<comment type="caution">
    <text evidence="1">The sequence shown here is derived from an EMBL/GenBank/DDBJ whole genome shotgun (WGS) entry which is preliminary data.</text>
</comment>
<keyword evidence="2" id="KW-1185">Reference proteome</keyword>
<sequence length="91" mass="10856">MLKLIYDSAFGARIQYSTVPSSRFYWDYGTLDPLGIYEPTRYRYWYPHYWASHVARYLTKKHSVHRSSIKRHYSASSSRYSSLSSRSLAYL</sequence>